<dbReference type="SMART" id="SM00535">
    <property type="entry name" value="RIBOc"/>
    <property type="match status" value="1"/>
</dbReference>
<dbReference type="SUPFAM" id="SSF69065">
    <property type="entry name" value="RNase III domain-like"/>
    <property type="match status" value="1"/>
</dbReference>
<proteinExistence type="predicted"/>
<dbReference type="GO" id="GO:0004525">
    <property type="term" value="F:ribonuclease III activity"/>
    <property type="evidence" value="ECO:0007669"/>
    <property type="project" value="InterPro"/>
</dbReference>
<evidence type="ECO:0000313" key="2">
    <source>
        <dbReference type="EMBL" id="PYI36385.1"/>
    </source>
</evidence>
<dbReference type="Pfam" id="PF00636">
    <property type="entry name" value="Ribonuclease_3"/>
    <property type="match status" value="1"/>
</dbReference>
<dbReference type="GO" id="GO:0006396">
    <property type="term" value="P:RNA processing"/>
    <property type="evidence" value="ECO:0007669"/>
    <property type="project" value="InterPro"/>
</dbReference>
<dbReference type="InterPro" id="IPR036389">
    <property type="entry name" value="RNase_III_sf"/>
</dbReference>
<name>A0A2V5II67_9EURO</name>
<dbReference type="CDD" id="cd00593">
    <property type="entry name" value="RIBOc"/>
    <property type="match status" value="1"/>
</dbReference>
<gene>
    <name evidence="2" type="ORF">BP00DRAFT_332280</name>
</gene>
<accession>A0A2V5II67</accession>
<dbReference type="Gene3D" id="1.10.1520.10">
    <property type="entry name" value="Ribonuclease III domain"/>
    <property type="match status" value="1"/>
</dbReference>
<feature type="domain" description="RNase III" evidence="1">
    <location>
        <begin position="9"/>
        <end position="127"/>
    </location>
</feature>
<evidence type="ECO:0000259" key="1">
    <source>
        <dbReference type="PROSITE" id="PS50142"/>
    </source>
</evidence>
<dbReference type="InterPro" id="IPR000999">
    <property type="entry name" value="RNase_III_dom"/>
</dbReference>
<evidence type="ECO:0000313" key="3">
    <source>
        <dbReference type="Proteomes" id="UP000248817"/>
    </source>
</evidence>
<dbReference type="AlphaFoldDB" id="A0A2V5II67"/>
<organism evidence="2 3">
    <name type="scientific">Aspergillus indologenus CBS 114.80</name>
    <dbReference type="NCBI Taxonomy" id="1450541"/>
    <lineage>
        <taxon>Eukaryota</taxon>
        <taxon>Fungi</taxon>
        <taxon>Dikarya</taxon>
        <taxon>Ascomycota</taxon>
        <taxon>Pezizomycotina</taxon>
        <taxon>Eurotiomycetes</taxon>
        <taxon>Eurotiomycetidae</taxon>
        <taxon>Eurotiales</taxon>
        <taxon>Aspergillaceae</taxon>
        <taxon>Aspergillus</taxon>
        <taxon>Aspergillus subgen. Circumdati</taxon>
    </lineage>
</organism>
<protein>
    <submittedName>
        <fullName evidence="2">Ribonuclease III</fullName>
    </submittedName>
</protein>
<keyword evidence="3" id="KW-1185">Reference proteome</keyword>
<dbReference type="Proteomes" id="UP000248817">
    <property type="component" value="Unassembled WGS sequence"/>
</dbReference>
<dbReference type="PROSITE" id="PS50142">
    <property type="entry name" value="RNASE_3_2"/>
    <property type="match status" value="1"/>
</dbReference>
<reference evidence="2 3" key="1">
    <citation type="submission" date="2018-02" db="EMBL/GenBank/DDBJ databases">
        <title>The genomes of Aspergillus section Nigri reveals drivers in fungal speciation.</title>
        <authorList>
            <consortium name="DOE Joint Genome Institute"/>
            <person name="Vesth T.C."/>
            <person name="Nybo J."/>
            <person name="Theobald S."/>
            <person name="Brandl J."/>
            <person name="Frisvad J.C."/>
            <person name="Nielsen K.F."/>
            <person name="Lyhne E.K."/>
            <person name="Kogle M.E."/>
            <person name="Kuo A."/>
            <person name="Riley R."/>
            <person name="Clum A."/>
            <person name="Nolan M."/>
            <person name="Lipzen A."/>
            <person name="Salamov A."/>
            <person name="Henrissat B."/>
            <person name="Wiebenga A."/>
            <person name="De vries R.P."/>
            <person name="Grigoriev I.V."/>
            <person name="Mortensen U.H."/>
            <person name="Andersen M.R."/>
            <person name="Baker S.E."/>
        </authorList>
    </citation>
    <scope>NUCLEOTIDE SEQUENCE [LARGE SCALE GENOMIC DNA]</scope>
    <source>
        <strain evidence="2 3">CBS 114.80</strain>
    </source>
</reference>
<sequence length="147" mass="15868">MASPGSELVISIQSRLGVTFDKPSLIHEAFMAAGAVNRDGNKDLALIGDSALQLFLQTQGRTRNASRERINQVVSRIAGNANLAQRGFELGLDQYIVKNPSQGNYVADKLMATTVEAIVGAVFLETNWDQEALQRAVNALGLAWPDV</sequence>
<dbReference type="EMBL" id="KZ825465">
    <property type="protein sequence ID" value="PYI36385.1"/>
    <property type="molecule type" value="Genomic_DNA"/>
</dbReference>